<keyword evidence="4 10" id="KW-1003">Cell membrane</keyword>
<keyword evidence="9 10" id="KW-0472">Membrane</keyword>
<keyword evidence="11" id="KW-0969">Cilium</keyword>
<comment type="caution">
    <text evidence="11">The sequence shown here is derived from an EMBL/GenBank/DDBJ whole genome shotgun (WGS) entry which is preliminary data.</text>
</comment>
<dbReference type="AlphaFoldDB" id="A0A3M0C3D6"/>
<proteinExistence type="inferred from homology"/>
<keyword evidence="7 10" id="KW-0283">Flagellar rotation</keyword>
<evidence type="ECO:0000256" key="3">
    <source>
        <dbReference type="ARBA" id="ARBA00008281"/>
    </source>
</evidence>
<dbReference type="Pfam" id="PF03748">
    <property type="entry name" value="FliL"/>
    <property type="match status" value="1"/>
</dbReference>
<name>A0A3M0C3D6_9AQUI</name>
<evidence type="ECO:0000313" key="12">
    <source>
        <dbReference type="Proteomes" id="UP000280842"/>
    </source>
</evidence>
<protein>
    <recommendedName>
        <fullName evidence="10">Flagellar protein FliL</fullName>
    </recommendedName>
</protein>
<comment type="subcellular location">
    <subcellularLocation>
        <location evidence="2">Cell membrane</location>
        <topology evidence="2">Single-pass membrane protein</topology>
    </subcellularLocation>
</comment>
<evidence type="ECO:0000256" key="8">
    <source>
        <dbReference type="ARBA" id="ARBA00022989"/>
    </source>
</evidence>
<keyword evidence="6 10" id="KW-0812">Transmembrane</keyword>
<sequence length="171" mass="19352">MANENQENLENQEQKGGGKKKLLLFLLIFLIIAGAGGFAAYKFVFSKGEEKKEEKKAEKIVKDVKNIEQPGIMYDLGTFIVNLADRDADRYLKITIVLEVENEQVKMEVDKRLPQIKDTITTLLLTKTSEEIKTAEGMELLKEEIIKRVNAILPLGGVKNVYFTEFVIQTA</sequence>
<evidence type="ECO:0000256" key="6">
    <source>
        <dbReference type="ARBA" id="ARBA00022692"/>
    </source>
</evidence>
<feature type="transmembrane region" description="Helical" evidence="10">
    <location>
        <begin position="22"/>
        <end position="45"/>
    </location>
</feature>
<comment type="function">
    <text evidence="1 10">Controls the rotational direction of flagella during chemotaxis.</text>
</comment>
<keyword evidence="12" id="KW-1185">Reference proteome</keyword>
<keyword evidence="8 10" id="KW-1133">Transmembrane helix</keyword>
<dbReference type="PANTHER" id="PTHR35091:SF2">
    <property type="entry name" value="FLAGELLAR PROTEIN FLIL"/>
    <property type="match status" value="1"/>
</dbReference>
<dbReference type="PANTHER" id="PTHR35091">
    <property type="entry name" value="FLAGELLAR PROTEIN FLIL"/>
    <property type="match status" value="1"/>
</dbReference>
<evidence type="ECO:0000256" key="10">
    <source>
        <dbReference type="RuleBase" id="RU364125"/>
    </source>
</evidence>
<keyword evidence="5 10" id="KW-0145">Chemotaxis</keyword>
<evidence type="ECO:0000256" key="1">
    <source>
        <dbReference type="ARBA" id="ARBA00002254"/>
    </source>
</evidence>
<gene>
    <name evidence="11" type="ORF">CLV39_0095</name>
</gene>
<organism evidence="11 12">
    <name type="scientific">Hydrogenothermus marinus</name>
    <dbReference type="NCBI Taxonomy" id="133270"/>
    <lineage>
        <taxon>Bacteria</taxon>
        <taxon>Pseudomonadati</taxon>
        <taxon>Aquificota</taxon>
        <taxon>Aquificia</taxon>
        <taxon>Aquificales</taxon>
        <taxon>Hydrogenothermaceae</taxon>
        <taxon>Hydrogenothermus</taxon>
    </lineage>
</organism>
<dbReference type="GO" id="GO:0006935">
    <property type="term" value="P:chemotaxis"/>
    <property type="evidence" value="ECO:0007669"/>
    <property type="project" value="UniProtKB-KW"/>
</dbReference>
<reference evidence="11 12" key="1">
    <citation type="submission" date="2018-10" db="EMBL/GenBank/DDBJ databases">
        <title>Genomic Encyclopedia of Archaeal and Bacterial Type Strains, Phase II (KMG-II): from individual species to whole genera.</title>
        <authorList>
            <person name="Goeker M."/>
        </authorList>
    </citation>
    <scope>NUCLEOTIDE SEQUENCE [LARGE SCALE GENOMIC DNA]</scope>
    <source>
        <strain evidence="11 12">VM1</strain>
    </source>
</reference>
<evidence type="ECO:0000256" key="7">
    <source>
        <dbReference type="ARBA" id="ARBA00022779"/>
    </source>
</evidence>
<dbReference type="InterPro" id="IPR005503">
    <property type="entry name" value="FliL"/>
</dbReference>
<dbReference type="GO" id="GO:0009425">
    <property type="term" value="C:bacterial-type flagellum basal body"/>
    <property type="evidence" value="ECO:0007669"/>
    <property type="project" value="InterPro"/>
</dbReference>
<evidence type="ECO:0000313" key="11">
    <source>
        <dbReference type="EMBL" id="RMA97482.1"/>
    </source>
</evidence>
<comment type="similarity">
    <text evidence="3 10">Belongs to the FliL family.</text>
</comment>
<evidence type="ECO:0000256" key="9">
    <source>
        <dbReference type="ARBA" id="ARBA00023136"/>
    </source>
</evidence>
<keyword evidence="11" id="KW-0282">Flagellum</keyword>
<dbReference type="GO" id="GO:0071978">
    <property type="term" value="P:bacterial-type flagellum-dependent swarming motility"/>
    <property type="evidence" value="ECO:0007669"/>
    <property type="project" value="TreeGrafter"/>
</dbReference>
<dbReference type="RefSeq" id="WP_121922263.1">
    <property type="nucleotide sequence ID" value="NZ_REFO01000010.1"/>
</dbReference>
<keyword evidence="11" id="KW-0966">Cell projection</keyword>
<evidence type="ECO:0000256" key="2">
    <source>
        <dbReference type="ARBA" id="ARBA00004162"/>
    </source>
</evidence>
<dbReference type="EMBL" id="REFO01000010">
    <property type="protein sequence ID" value="RMA97482.1"/>
    <property type="molecule type" value="Genomic_DNA"/>
</dbReference>
<evidence type="ECO:0000256" key="4">
    <source>
        <dbReference type="ARBA" id="ARBA00022475"/>
    </source>
</evidence>
<dbReference type="Proteomes" id="UP000280842">
    <property type="component" value="Unassembled WGS sequence"/>
</dbReference>
<dbReference type="OrthoDB" id="9799777at2"/>
<accession>A0A3M0C3D6</accession>
<dbReference type="GO" id="GO:0005886">
    <property type="term" value="C:plasma membrane"/>
    <property type="evidence" value="ECO:0007669"/>
    <property type="project" value="UniProtKB-SubCell"/>
</dbReference>
<evidence type="ECO:0000256" key="5">
    <source>
        <dbReference type="ARBA" id="ARBA00022500"/>
    </source>
</evidence>